<dbReference type="InterPro" id="IPR050583">
    <property type="entry name" value="Mycobacterial_A85_antigen"/>
</dbReference>
<gene>
    <name evidence="1" type="ORF">ACEZDG_11610</name>
</gene>
<organism evidence="1 2">
    <name type="scientific">Streptacidiphilus alkalitolerans</name>
    <dbReference type="NCBI Taxonomy" id="3342712"/>
    <lineage>
        <taxon>Bacteria</taxon>
        <taxon>Bacillati</taxon>
        <taxon>Actinomycetota</taxon>
        <taxon>Actinomycetes</taxon>
        <taxon>Kitasatosporales</taxon>
        <taxon>Streptomycetaceae</taxon>
        <taxon>Streptacidiphilus</taxon>
    </lineage>
</organism>
<keyword evidence="2" id="KW-1185">Reference proteome</keyword>
<comment type="caution">
    <text evidence="1">The sequence shown here is derived from an EMBL/GenBank/DDBJ whole genome shotgun (WGS) entry which is preliminary data.</text>
</comment>
<dbReference type="PANTHER" id="PTHR48098">
    <property type="entry name" value="ENTEROCHELIN ESTERASE-RELATED"/>
    <property type="match status" value="1"/>
</dbReference>
<dbReference type="Proteomes" id="UP001592582">
    <property type="component" value="Unassembled WGS sequence"/>
</dbReference>
<keyword evidence="1" id="KW-0378">Hydrolase</keyword>
<dbReference type="InterPro" id="IPR029058">
    <property type="entry name" value="AB_hydrolase_fold"/>
</dbReference>
<sequence length="389" mass="41631">MSLTGTAFFYLLIAATAAAVVGTCFAWGAVRGPRPLRWGSRVVMIAVCQFTAIAVVAAWINNSYGLYTSWDDLLGRDNGSATAAMPGPPAGRAMFTRGSNGLLETYFHGAHSKLSGEVLAWTPPQYDEPAYRHQKFPVIMLLHGVPGSPQSWVEGGQVPGQLARMMESGMINPAILVIPVIDPGGIDTDCSDTPARKNATWIAQDVTQLIKSQFRALPEARGWGLVGLSTGGYCAVKLPMQYPGTFANGVALDPDPLGGDPSVLTNAKLREENSPLWLTRKRPDVSLFVATSAQDRLSRVANLTALRKDAKWPTTVAPPLVLPTGGHNWNTWLRMYPVVFPWLSSHLDRAHVVAPSKPQKHPAGSGSTGAAGVDPSAPAERKSAPPRKP</sequence>
<dbReference type="SUPFAM" id="SSF53474">
    <property type="entry name" value="alpha/beta-Hydrolases"/>
    <property type="match status" value="1"/>
</dbReference>
<proteinExistence type="predicted"/>
<dbReference type="GO" id="GO:0016787">
    <property type="term" value="F:hydrolase activity"/>
    <property type="evidence" value="ECO:0007669"/>
    <property type="project" value="UniProtKB-KW"/>
</dbReference>
<protein>
    <submittedName>
        <fullName evidence="1">Alpha/beta hydrolase</fullName>
    </submittedName>
</protein>
<evidence type="ECO:0000313" key="2">
    <source>
        <dbReference type="Proteomes" id="UP001592582"/>
    </source>
</evidence>
<reference evidence="1 2" key="1">
    <citation type="submission" date="2024-09" db="EMBL/GenBank/DDBJ databases">
        <authorList>
            <person name="Lee S.D."/>
        </authorList>
    </citation>
    <scope>NUCLEOTIDE SEQUENCE [LARGE SCALE GENOMIC DNA]</scope>
    <source>
        <strain evidence="1 2">N1-1</strain>
    </source>
</reference>
<name>A0ABV6V897_9ACTN</name>
<dbReference type="PANTHER" id="PTHR48098:SF1">
    <property type="entry name" value="DIACYLGLYCEROL ACYLTRANSFERASE_MYCOLYLTRANSFERASE AG85A"/>
    <property type="match status" value="1"/>
</dbReference>
<dbReference type="InterPro" id="IPR000801">
    <property type="entry name" value="Esterase-like"/>
</dbReference>
<accession>A0ABV6V897</accession>
<dbReference type="EMBL" id="JBHEZX010000004">
    <property type="protein sequence ID" value="MFC1409923.1"/>
    <property type="molecule type" value="Genomic_DNA"/>
</dbReference>
<evidence type="ECO:0000313" key="1">
    <source>
        <dbReference type="EMBL" id="MFC1409923.1"/>
    </source>
</evidence>
<dbReference type="Gene3D" id="3.40.50.1820">
    <property type="entry name" value="alpha/beta hydrolase"/>
    <property type="match status" value="1"/>
</dbReference>
<dbReference type="Pfam" id="PF00756">
    <property type="entry name" value="Esterase"/>
    <property type="match status" value="1"/>
</dbReference>